<organism evidence="2 3">
    <name type="scientific">Plebeiibacterium sediminum</name>
    <dbReference type="NCBI Taxonomy" id="2992112"/>
    <lineage>
        <taxon>Bacteria</taxon>
        <taxon>Pseudomonadati</taxon>
        <taxon>Bacteroidota</taxon>
        <taxon>Bacteroidia</taxon>
        <taxon>Marinilabiliales</taxon>
        <taxon>Marinilabiliaceae</taxon>
        <taxon>Plebeiibacterium</taxon>
    </lineage>
</organism>
<dbReference type="Proteomes" id="UP001209229">
    <property type="component" value="Unassembled WGS sequence"/>
</dbReference>
<proteinExistence type="predicted"/>
<feature type="coiled-coil region" evidence="1">
    <location>
        <begin position="79"/>
        <end position="106"/>
    </location>
</feature>
<comment type="caution">
    <text evidence="2">The sequence shown here is derived from an EMBL/GenBank/DDBJ whole genome shotgun (WGS) entry which is preliminary data.</text>
</comment>
<sequence>MNISINTEIKSDLADVSLFICAVGFEERSIYHFKKLINENKITKTDILCFSFNDFIDEISVKNKDILREFGVELIDVSKNEKDEIIDEIKKRIESLRCNLDSLNIHIDYSSMPRNWYCNIFLSLINILGENDKVFYWYSHGDYSSNLEHCSTAGTDDITVFAGKASINPLKRSHIFGIGFDRIKTDAIRTILDPSTLVICYTYPEDKPDMNSHLVEEHKYLFDSAALSFSLPIEDYSFMVNRLTDIALDLKDSGDVILVPDGPKPLILACSIIPILLKKEGIIAMHIQSHSNFKPENIKATGKISGFSVTRN</sequence>
<dbReference type="RefSeq" id="WP_301191743.1">
    <property type="nucleotide sequence ID" value="NZ_JAPDPJ010000046.1"/>
</dbReference>
<evidence type="ECO:0000313" key="3">
    <source>
        <dbReference type="Proteomes" id="UP001209229"/>
    </source>
</evidence>
<name>A0AAE3M6Z1_9BACT</name>
<evidence type="ECO:0000313" key="2">
    <source>
        <dbReference type="EMBL" id="MCW3788182.1"/>
    </source>
</evidence>
<keyword evidence="3" id="KW-1185">Reference proteome</keyword>
<dbReference type="EMBL" id="JAPDPJ010000046">
    <property type="protein sequence ID" value="MCW3788182.1"/>
    <property type="molecule type" value="Genomic_DNA"/>
</dbReference>
<gene>
    <name evidence="2" type="ORF">OM075_17045</name>
</gene>
<evidence type="ECO:0000256" key="1">
    <source>
        <dbReference type="SAM" id="Coils"/>
    </source>
</evidence>
<protein>
    <submittedName>
        <fullName evidence="2">Uncharacterized protein</fullName>
    </submittedName>
</protein>
<keyword evidence="1" id="KW-0175">Coiled coil</keyword>
<reference evidence="2" key="1">
    <citation type="submission" date="2022-10" db="EMBL/GenBank/DDBJ databases">
        <authorList>
            <person name="Yu W.X."/>
        </authorList>
    </citation>
    <scope>NUCLEOTIDE SEQUENCE</scope>
    <source>
        <strain evidence="2">AAT</strain>
    </source>
</reference>
<dbReference type="AlphaFoldDB" id="A0AAE3M6Z1"/>
<accession>A0AAE3M6Z1</accession>